<protein>
    <submittedName>
        <fullName evidence="1">ATP-dependent DNA ligase domain protein</fullName>
    </submittedName>
</protein>
<comment type="caution">
    <text evidence="1">The sequence shown here is derived from an EMBL/GenBank/DDBJ whole genome shotgun (WGS) entry which is preliminary data.</text>
</comment>
<keyword evidence="1" id="KW-0436">Ligase</keyword>
<dbReference type="Proteomes" id="UP000325081">
    <property type="component" value="Unassembled WGS sequence"/>
</dbReference>
<accession>A0A5A7Q6A5</accession>
<dbReference type="EMBL" id="BKCP01005861">
    <property type="protein sequence ID" value="GER40432.1"/>
    <property type="molecule type" value="Genomic_DNA"/>
</dbReference>
<sequence length="305" mass="34075">MDFMDFGLYSLFLRTCLMARIRCTVGFSGEFEARNLPQKLIHPLDRKRTGHTPPFKPLGQLHHTRHAFSGCSPVLRPTTHHFPVERPIGIWLELIFPLHITTCLLAGILFTRVGPPTFRDFEDKRPSGSIKGSSSDSSFFILCGCDERRADLVLWVSSKSRGSSSNWSNESSCKLFAAFRLFLDLAVTDRKRDDLDCTAEEYLLRRPTILFPSVNSPSPSLSFESLSSIVADCVLPSFGAGVFLQLNKKHSSTQALAISSTFTLFLGFLKHAEESNREHSKKAEDEGARKKAVEEAVQEVFGEAS</sequence>
<reference evidence="2" key="1">
    <citation type="journal article" date="2019" name="Curr. Biol.">
        <title>Genome Sequence of Striga asiatica Provides Insight into the Evolution of Plant Parasitism.</title>
        <authorList>
            <person name="Yoshida S."/>
            <person name="Kim S."/>
            <person name="Wafula E.K."/>
            <person name="Tanskanen J."/>
            <person name="Kim Y.M."/>
            <person name="Honaas L."/>
            <person name="Yang Z."/>
            <person name="Spallek T."/>
            <person name="Conn C.E."/>
            <person name="Ichihashi Y."/>
            <person name="Cheong K."/>
            <person name="Cui S."/>
            <person name="Der J.P."/>
            <person name="Gundlach H."/>
            <person name="Jiao Y."/>
            <person name="Hori C."/>
            <person name="Ishida J.K."/>
            <person name="Kasahara H."/>
            <person name="Kiba T."/>
            <person name="Kim M.S."/>
            <person name="Koo N."/>
            <person name="Laohavisit A."/>
            <person name="Lee Y.H."/>
            <person name="Lumba S."/>
            <person name="McCourt P."/>
            <person name="Mortimer J.C."/>
            <person name="Mutuku J.M."/>
            <person name="Nomura T."/>
            <person name="Sasaki-Sekimoto Y."/>
            <person name="Seto Y."/>
            <person name="Wang Y."/>
            <person name="Wakatake T."/>
            <person name="Sakakibara H."/>
            <person name="Demura T."/>
            <person name="Yamaguchi S."/>
            <person name="Yoneyama K."/>
            <person name="Manabe R.I."/>
            <person name="Nelson D.C."/>
            <person name="Schulman A.H."/>
            <person name="Timko M.P."/>
            <person name="dePamphilis C.W."/>
            <person name="Choi D."/>
            <person name="Shirasu K."/>
        </authorList>
    </citation>
    <scope>NUCLEOTIDE SEQUENCE [LARGE SCALE GENOMIC DNA]</scope>
    <source>
        <strain evidence="2">cv. UVA1</strain>
    </source>
</reference>
<evidence type="ECO:0000313" key="2">
    <source>
        <dbReference type="Proteomes" id="UP000325081"/>
    </source>
</evidence>
<name>A0A5A7Q6A5_STRAF</name>
<organism evidence="1 2">
    <name type="scientific">Striga asiatica</name>
    <name type="common">Asiatic witchweed</name>
    <name type="synonym">Buchnera asiatica</name>
    <dbReference type="NCBI Taxonomy" id="4170"/>
    <lineage>
        <taxon>Eukaryota</taxon>
        <taxon>Viridiplantae</taxon>
        <taxon>Streptophyta</taxon>
        <taxon>Embryophyta</taxon>
        <taxon>Tracheophyta</taxon>
        <taxon>Spermatophyta</taxon>
        <taxon>Magnoliopsida</taxon>
        <taxon>eudicotyledons</taxon>
        <taxon>Gunneridae</taxon>
        <taxon>Pentapetalae</taxon>
        <taxon>asterids</taxon>
        <taxon>lamiids</taxon>
        <taxon>Lamiales</taxon>
        <taxon>Orobanchaceae</taxon>
        <taxon>Buchnereae</taxon>
        <taxon>Striga</taxon>
    </lineage>
</organism>
<dbReference type="AlphaFoldDB" id="A0A5A7Q6A5"/>
<proteinExistence type="predicted"/>
<dbReference type="GO" id="GO:0016874">
    <property type="term" value="F:ligase activity"/>
    <property type="evidence" value="ECO:0007669"/>
    <property type="project" value="UniProtKB-KW"/>
</dbReference>
<gene>
    <name evidence="1" type="ORF">STAS_17097</name>
</gene>
<evidence type="ECO:0000313" key="1">
    <source>
        <dbReference type="EMBL" id="GER40432.1"/>
    </source>
</evidence>
<keyword evidence="2" id="KW-1185">Reference proteome</keyword>